<comment type="caution">
    <text evidence="2">The sequence shown here is derived from an EMBL/GenBank/DDBJ whole genome shotgun (WGS) entry which is preliminary data.</text>
</comment>
<dbReference type="SMART" id="SM00869">
    <property type="entry name" value="Autotransporter"/>
    <property type="match status" value="1"/>
</dbReference>
<dbReference type="InterPro" id="IPR012332">
    <property type="entry name" value="Autotransporter_pectin_lyase_C"/>
</dbReference>
<dbReference type="InterPro" id="IPR036709">
    <property type="entry name" value="Autotransporte_beta_dom_sf"/>
</dbReference>
<proteinExistence type="predicted"/>
<evidence type="ECO:0000313" key="3">
    <source>
        <dbReference type="Proteomes" id="UP000005835"/>
    </source>
</evidence>
<dbReference type="InterPro" id="IPR005546">
    <property type="entry name" value="Autotransporte_beta"/>
</dbReference>
<dbReference type="PROSITE" id="PS51208">
    <property type="entry name" value="AUTOTRANSPORTER"/>
    <property type="match status" value="1"/>
</dbReference>
<name>K1JH77_9BURK</name>
<dbReference type="NCBIfam" id="TIGR01414">
    <property type="entry name" value="autotrans_barl"/>
    <property type="match status" value="1"/>
</dbReference>
<dbReference type="HOGENOM" id="CLU_429549_0_0_4"/>
<protein>
    <submittedName>
        <fullName evidence="2">Outer membrane autotransporter barrel domain-containing protein</fullName>
    </submittedName>
</protein>
<dbReference type="SUPFAM" id="SSF103515">
    <property type="entry name" value="Autotransporter"/>
    <property type="match status" value="1"/>
</dbReference>
<gene>
    <name evidence="2" type="ORF">HMPREF9465_01368</name>
</gene>
<dbReference type="Pfam" id="PF03797">
    <property type="entry name" value="Autotransporter"/>
    <property type="match status" value="1"/>
</dbReference>
<dbReference type="eggNOG" id="COG3468">
    <property type="taxonomic scope" value="Bacteria"/>
</dbReference>
<dbReference type="PATRIC" id="fig|742823.3.peg.1355"/>
<dbReference type="EMBL" id="ADMG01000032">
    <property type="protein sequence ID" value="EKB30985.1"/>
    <property type="molecule type" value="Genomic_DNA"/>
</dbReference>
<dbReference type="GO" id="GO:0019867">
    <property type="term" value="C:outer membrane"/>
    <property type="evidence" value="ECO:0007669"/>
    <property type="project" value="InterPro"/>
</dbReference>
<evidence type="ECO:0000313" key="2">
    <source>
        <dbReference type="EMBL" id="EKB30985.1"/>
    </source>
</evidence>
<reference evidence="2 3" key="1">
    <citation type="submission" date="2012-05" db="EMBL/GenBank/DDBJ databases">
        <title>The Genome Sequence of Sutterella wadsworthensis 2_1_59BFAA.</title>
        <authorList>
            <consortium name="The Broad Institute Genome Sequencing Platform"/>
            <person name="Earl A."/>
            <person name="Ward D."/>
            <person name="Feldgarden M."/>
            <person name="Gevers D."/>
            <person name="Daigneault M."/>
            <person name="Strauss J."/>
            <person name="Allen-Vercoe E."/>
            <person name="Walker B."/>
            <person name="Young S.K."/>
            <person name="Zeng Q."/>
            <person name="Gargeya S."/>
            <person name="Fitzgerald M."/>
            <person name="Haas B."/>
            <person name="Abouelleil A."/>
            <person name="Alvarado L."/>
            <person name="Arachchi H.M."/>
            <person name="Berlin A.M."/>
            <person name="Chapman S.B."/>
            <person name="Goldberg J."/>
            <person name="Griggs A."/>
            <person name="Gujja S."/>
            <person name="Hansen M."/>
            <person name="Howarth C."/>
            <person name="Imamovic A."/>
            <person name="Larimer J."/>
            <person name="McCowen C."/>
            <person name="Montmayeur A."/>
            <person name="Murphy C."/>
            <person name="Neiman D."/>
            <person name="Pearson M."/>
            <person name="Priest M."/>
            <person name="Roberts A."/>
            <person name="Saif S."/>
            <person name="Shea T."/>
            <person name="Sisk P."/>
            <person name="Sykes S."/>
            <person name="Wortman J."/>
            <person name="Nusbaum C."/>
            <person name="Birren B."/>
        </authorList>
    </citation>
    <scope>NUCLEOTIDE SEQUENCE [LARGE SCALE GENOMIC DNA]</scope>
    <source>
        <strain evidence="2 3">2_1_59BFAA</strain>
    </source>
</reference>
<organism evidence="2 3">
    <name type="scientific">Sutterella wadsworthensis 2_1_59BFAA</name>
    <dbReference type="NCBI Taxonomy" id="742823"/>
    <lineage>
        <taxon>Bacteria</taxon>
        <taxon>Pseudomonadati</taxon>
        <taxon>Pseudomonadota</taxon>
        <taxon>Betaproteobacteria</taxon>
        <taxon>Burkholderiales</taxon>
        <taxon>Sutterellaceae</taxon>
        <taxon>Sutterella</taxon>
    </lineage>
</organism>
<dbReference type="Proteomes" id="UP000005835">
    <property type="component" value="Unassembled WGS sequence"/>
</dbReference>
<evidence type="ECO:0000259" key="1">
    <source>
        <dbReference type="PROSITE" id="PS51208"/>
    </source>
</evidence>
<dbReference type="InterPro" id="IPR006315">
    <property type="entry name" value="OM_autotransptr_brl_dom"/>
</dbReference>
<dbReference type="STRING" id="742823.HMPREF9465_01368"/>
<feature type="domain" description="Autotransporter" evidence="1">
    <location>
        <begin position="390"/>
        <end position="651"/>
    </location>
</feature>
<dbReference type="Gene3D" id="2.40.128.130">
    <property type="entry name" value="Autotransporter beta-domain"/>
    <property type="match status" value="1"/>
</dbReference>
<accession>K1JH77</accession>
<dbReference type="Gene3D" id="2.160.20.20">
    <property type="match status" value="1"/>
</dbReference>
<sequence>MHPIGGLRLSHGHKISDALNESYTVDGLSKYGAKINASDITITNTTYNGIDAYGVFDLNAANDISIQGATNGIFTPIEKEFATPSITIKTPKKLTITGPWAIHAEGKGKITIDAGDLVLRGSNGIAANSTGTVSIDAQTVDIACTNKYGVSSANTGGVTIKAEKSIYIKGGSANAVNGLQGAIKLESNGTTVVDGDILARAATVSADFKGAGSSLTGAVTTGDTGTTKLGFSDGALWKAEGDSKVSELTLKGGVVDLNNHNVTAKQLAENSAATIRLDAGAETLGSFTVGNQDVKADLNVDLVQNADVVDEALAKQALAQIQTGDNTTVEAHVKEGLVNPDITFNKDGSTASVGTNTLIRDTLDLAAASSLSLNRILMNDVRKRMGDLRSSSGKNGVWARYDGGRLESDAGLKNDFNTFQAGFDTMPLDNGVRFGVAASYTWSDTDFARGEADMDAFGLAAYGVWMGDNGMFADVVARVAKASNDMTIDSVYKGDLDTVTTSLSGEFGWRFDLARTVWIEPQIEATYTHAGAEDLTLSNGVNAATYEIGDFDSLIGRAGFATGFTCPNNRGEVWLRASAVHEFLGDREIYARTGDNTNSLKQDGKDTWFEYGIGANFNLSESTYLWADVERTSGGIIDQEWRATIGVRYGF</sequence>
<dbReference type="RefSeq" id="WP_005435414.1">
    <property type="nucleotide sequence ID" value="NZ_JH815516.1"/>
</dbReference>
<dbReference type="AlphaFoldDB" id="K1JH77"/>
<keyword evidence="3" id="KW-1185">Reference proteome</keyword>